<evidence type="ECO:0000256" key="1">
    <source>
        <dbReference type="PIRSR" id="PIRSR006661-1"/>
    </source>
</evidence>
<dbReference type="InterPro" id="IPR022310">
    <property type="entry name" value="NAD/GMP_synthase"/>
</dbReference>
<gene>
    <name evidence="3" type="ORF">COY52_10245</name>
</gene>
<proteinExistence type="predicted"/>
<organism evidence="3 4">
    <name type="scientific">Candidatus Desantisbacteria bacterium CG_4_10_14_0_8_um_filter_48_22</name>
    <dbReference type="NCBI Taxonomy" id="1974543"/>
    <lineage>
        <taxon>Bacteria</taxon>
        <taxon>Candidatus Desantisiibacteriota</taxon>
    </lineage>
</organism>
<dbReference type="PIRSF" id="PIRSF006661">
    <property type="entry name" value="PP-lp_UCP006661"/>
    <property type="match status" value="1"/>
</dbReference>
<evidence type="ECO:0000313" key="3">
    <source>
        <dbReference type="EMBL" id="PIZ15215.1"/>
    </source>
</evidence>
<feature type="active site" description="Nucleophile and sulfur donor" evidence="1">
    <location>
        <position position="175"/>
    </location>
</feature>
<evidence type="ECO:0000313" key="4">
    <source>
        <dbReference type="Proteomes" id="UP000229307"/>
    </source>
</evidence>
<protein>
    <submittedName>
        <fullName evidence="3">TIGR00268 family protein</fullName>
    </submittedName>
</protein>
<dbReference type="EMBL" id="PFMR01000276">
    <property type="protein sequence ID" value="PIZ15215.1"/>
    <property type="molecule type" value="Genomic_DNA"/>
</dbReference>
<dbReference type="InterPro" id="IPR014729">
    <property type="entry name" value="Rossmann-like_a/b/a_fold"/>
</dbReference>
<accession>A0A2M7S6M4</accession>
<dbReference type="GO" id="GO:0016783">
    <property type="term" value="F:sulfurtransferase activity"/>
    <property type="evidence" value="ECO:0007669"/>
    <property type="project" value="InterPro"/>
</dbReference>
<dbReference type="InterPro" id="IPR052188">
    <property type="entry name" value="Ni-pincer_cofactor_biosynth"/>
</dbReference>
<evidence type="ECO:0000259" key="2">
    <source>
        <dbReference type="Pfam" id="PF02540"/>
    </source>
</evidence>
<name>A0A2M7S6M4_9BACT</name>
<feature type="domain" description="NAD/GMP synthase" evidence="2">
    <location>
        <begin position="15"/>
        <end position="80"/>
    </location>
</feature>
<dbReference type="CDD" id="cd01990">
    <property type="entry name" value="LarE-like"/>
    <property type="match status" value="1"/>
</dbReference>
<comment type="caution">
    <text evidence="3">The sequence shown here is derived from an EMBL/GenBank/DDBJ whole genome shotgun (WGS) entry which is preliminary data.</text>
</comment>
<dbReference type="Proteomes" id="UP000229307">
    <property type="component" value="Unassembled WGS sequence"/>
</dbReference>
<dbReference type="Gene3D" id="3.40.50.620">
    <property type="entry name" value="HUPs"/>
    <property type="match status" value="1"/>
</dbReference>
<dbReference type="PANTHER" id="PTHR43169">
    <property type="entry name" value="EXSB FAMILY PROTEIN"/>
    <property type="match status" value="1"/>
</dbReference>
<dbReference type="SUPFAM" id="SSF52402">
    <property type="entry name" value="Adenine nucleotide alpha hydrolases-like"/>
    <property type="match status" value="1"/>
</dbReference>
<dbReference type="NCBIfam" id="TIGR00268">
    <property type="entry name" value="ATP-dependent sacrificial sulfur transferase LarE"/>
    <property type="match status" value="1"/>
</dbReference>
<dbReference type="Pfam" id="PF02540">
    <property type="entry name" value="NAD_synthase"/>
    <property type="match status" value="1"/>
</dbReference>
<dbReference type="GO" id="GO:0006163">
    <property type="term" value="P:purine nucleotide metabolic process"/>
    <property type="evidence" value="ECO:0007669"/>
    <property type="project" value="UniProtKB-ARBA"/>
</dbReference>
<dbReference type="InterPro" id="IPR005232">
    <property type="entry name" value="LarE"/>
</dbReference>
<sequence length="265" mass="29507">MKLSQKYKKLMDILAGMKSVLVAYSGGVDSTLLLKAAGETLGGNALAVIAFSSTYPADEIKKAAALAKKSGVKHVIINTSELKNPDFRKNPVNRCYFCKKELFSRLSGIAKKNKLKFVADGSNSDDLKDFRPGNRAKKELGVRSPLQEAGLTKKDIRALSKKLKLPTWDKPSLACLASRFPYGTSLTEPGLERVNKAENFLRKLGFTQVRVRHYGDTARIEVEPDKIQSTVHSRQSIVKRLKRMGYKYVTVDLEGYRTGSMNEIF</sequence>
<reference evidence="4" key="1">
    <citation type="submission" date="2017-09" db="EMBL/GenBank/DDBJ databases">
        <title>Depth-based differentiation of microbial function through sediment-hosted aquifers and enrichment of novel symbionts in the deep terrestrial subsurface.</title>
        <authorList>
            <person name="Probst A.J."/>
            <person name="Ladd B."/>
            <person name="Jarett J.K."/>
            <person name="Geller-Mcgrath D.E."/>
            <person name="Sieber C.M.K."/>
            <person name="Emerson J.B."/>
            <person name="Anantharaman K."/>
            <person name="Thomas B.C."/>
            <person name="Malmstrom R."/>
            <person name="Stieglmeier M."/>
            <person name="Klingl A."/>
            <person name="Woyke T."/>
            <person name="Ryan C.M."/>
            <person name="Banfield J.F."/>
        </authorList>
    </citation>
    <scope>NUCLEOTIDE SEQUENCE [LARGE SCALE GENOMIC DNA]</scope>
</reference>
<dbReference type="PANTHER" id="PTHR43169:SF2">
    <property type="entry name" value="NAD_GMP SYNTHASE DOMAIN-CONTAINING PROTEIN"/>
    <property type="match status" value="1"/>
</dbReference>
<dbReference type="AlphaFoldDB" id="A0A2M7S6M4"/>